<protein>
    <submittedName>
        <fullName evidence="3">Uncharacterized protein</fullName>
    </submittedName>
</protein>
<evidence type="ECO:0000313" key="4">
    <source>
        <dbReference type="Proteomes" id="UP000242519"/>
    </source>
</evidence>
<feature type="compositionally biased region" description="Polar residues" evidence="1">
    <location>
        <begin position="345"/>
        <end position="355"/>
    </location>
</feature>
<keyword evidence="2" id="KW-0812">Transmembrane</keyword>
<feature type="transmembrane region" description="Helical" evidence="2">
    <location>
        <begin position="83"/>
        <end position="105"/>
    </location>
</feature>
<keyword evidence="4" id="KW-1185">Reference proteome</keyword>
<evidence type="ECO:0000313" key="3">
    <source>
        <dbReference type="EMBL" id="OWP05322.1"/>
    </source>
</evidence>
<dbReference type="AlphaFoldDB" id="A0A218ZC46"/>
<name>A0A218ZC46_9HELO</name>
<evidence type="ECO:0000256" key="1">
    <source>
        <dbReference type="SAM" id="MobiDB-lite"/>
    </source>
</evidence>
<evidence type="ECO:0000256" key="2">
    <source>
        <dbReference type="SAM" id="Phobius"/>
    </source>
</evidence>
<feature type="region of interest" description="Disordered" evidence="1">
    <location>
        <begin position="275"/>
        <end position="411"/>
    </location>
</feature>
<feature type="compositionally biased region" description="Basic residues" evidence="1">
    <location>
        <begin position="375"/>
        <end position="389"/>
    </location>
</feature>
<feature type="compositionally biased region" description="Basic and acidic residues" evidence="1">
    <location>
        <begin position="309"/>
        <end position="318"/>
    </location>
</feature>
<comment type="caution">
    <text evidence="3">The sequence shown here is derived from an EMBL/GenBank/DDBJ whole genome shotgun (WGS) entry which is preliminary data.</text>
</comment>
<accession>A0A218ZC46</accession>
<keyword evidence="2" id="KW-0472">Membrane</keyword>
<feature type="region of interest" description="Disordered" evidence="1">
    <location>
        <begin position="161"/>
        <end position="215"/>
    </location>
</feature>
<feature type="compositionally biased region" description="Basic and acidic residues" evidence="1">
    <location>
        <begin position="398"/>
        <end position="411"/>
    </location>
</feature>
<dbReference type="InParanoid" id="A0A218ZC46"/>
<gene>
    <name evidence="3" type="ORF">B2J93_8064</name>
</gene>
<organism evidence="3 4">
    <name type="scientific">Diplocarpon coronariae</name>
    <dbReference type="NCBI Taxonomy" id="2795749"/>
    <lineage>
        <taxon>Eukaryota</taxon>
        <taxon>Fungi</taxon>
        <taxon>Dikarya</taxon>
        <taxon>Ascomycota</taxon>
        <taxon>Pezizomycotina</taxon>
        <taxon>Leotiomycetes</taxon>
        <taxon>Helotiales</taxon>
        <taxon>Drepanopezizaceae</taxon>
        <taxon>Diplocarpon</taxon>
    </lineage>
</organism>
<proteinExistence type="predicted"/>
<dbReference type="EMBL" id="MZNU01000076">
    <property type="protein sequence ID" value="OWP05322.1"/>
    <property type="molecule type" value="Genomic_DNA"/>
</dbReference>
<sequence>MFPTNQQHHCCSSHHHQQSASCNAIITGHHDQPLFGPYKAPYCWLQRTTSTILPIMLIIHFTLTLVTVLIYTLSFHRVLPQKFVIGVTATFAILFVALATAKYVIWLKQRRRGIQASTVQAPVFDEGNFAGFRRTFPRRREGMGMSQDRVYERSRAVAAQRQHGREQASVQGGLQRRYHGHSNHEGENMFVGGGDGEFAFQSHSEYDPRNNSVEPDAENAKLHKTHYGLHEAMAPQESEPRILPMIHVQPAAPRLGDGCTTPETRDLLLVDHVQPAEPARELSGSVKGSLGRDSPRGLAQRQRSPGQPSRHESPDTRQPEAAYIPPQKFGMSGELLTHSRHTHSRMPTSDGSSQVYKPYRRSLDSSEEGWGDRPRRSRARRAKKSRYKSLPKLSESFQEGRHGENHKERRG</sequence>
<feature type="transmembrane region" description="Helical" evidence="2">
    <location>
        <begin position="52"/>
        <end position="71"/>
    </location>
</feature>
<keyword evidence="2" id="KW-1133">Transmembrane helix</keyword>
<reference evidence="3 4" key="1">
    <citation type="submission" date="2017-04" db="EMBL/GenBank/DDBJ databases">
        <title>Draft genome sequence of Marssonina coronaria NL1: causal agent of apple blotch.</title>
        <authorList>
            <person name="Cheng Q."/>
        </authorList>
    </citation>
    <scope>NUCLEOTIDE SEQUENCE [LARGE SCALE GENOMIC DNA]</scope>
    <source>
        <strain evidence="3 4">NL1</strain>
    </source>
</reference>
<dbReference type="Proteomes" id="UP000242519">
    <property type="component" value="Unassembled WGS sequence"/>
</dbReference>